<dbReference type="SMART" id="SM00421">
    <property type="entry name" value="HTH_LUXR"/>
    <property type="match status" value="1"/>
</dbReference>
<dbReference type="GO" id="GO:0000160">
    <property type="term" value="P:phosphorelay signal transduction system"/>
    <property type="evidence" value="ECO:0007669"/>
    <property type="project" value="UniProtKB-KW"/>
</dbReference>
<dbReference type="SUPFAM" id="SSF46894">
    <property type="entry name" value="C-terminal effector domain of the bipartite response regulators"/>
    <property type="match status" value="1"/>
</dbReference>
<dbReference type="Gene3D" id="1.10.10.10">
    <property type="entry name" value="Winged helix-like DNA-binding domain superfamily/Winged helix DNA-binding domain"/>
    <property type="match status" value="1"/>
</dbReference>
<feature type="domain" description="Response regulatory" evidence="8">
    <location>
        <begin position="16"/>
        <end position="130"/>
    </location>
</feature>
<dbReference type="Proteomes" id="UP000216913">
    <property type="component" value="Unassembled WGS sequence"/>
</dbReference>
<dbReference type="GO" id="GO:0003677">
    <property type="term" value="F:DNA binding"/>
    <property type="evidence" value="ECO:0007669"/>
    <property type="project" value="UniProtKB-KW"/>
</dbReference>
<evidence type="ECO:0000313" key="10">
    <source>
        <dbReference type="Proteomes" id="UP000216913"/>
    </source>
</evidence>
<feature type="modified residue" description="4-aspartylphosphate" evidence="6">
    <location>
        <position position="65"/>
    </location>
</feature>
<dbReference type="AlphaFoldDB" id="A0A261T3G5"/>
<evidence type="ECO:0000256" key="3">
    <source>
        <dbReference type="ARBA" id="ARBA00023015"/>
    </source>
</evidence>
<dbReference type="SUPFAM" id="SSF52172">
    <property type="entry name" value="CheY-like"/>
    <property type="match status" value="1"/>
</dbReference>
<feature type="domain" description="HTH luxR-type" evidence="7">
    <location>
        <begin position="146"/>
        <end position="211"/>
    </location>
</feature>
<protein>
    <submittedName>
        <fullName evidence="9">DNA-binding response regulator</fullName>
    </submittedName>
</protein>
<name>A0A261T3G5_9BORD</name>
<dbReference type="PANTHER" id="PTHR44688">
    <property type="entry name" value="DNA-BINDING TRANSCRIPTIONAL ACTIVATOR DEVR_DOSR"/>
    <property type="match status" value="1"/>
</dbReference>
<dbReference type="InterPro" id="IPR011006">
    <property type="entry name" value="CheY-like_superfamily"/>
</dbReference>
<dbReference type="InterPro" id="IPR036388">
    <property type="entry name" value="WH-like_DNA-bd_sf"/>
</dbReference>
<dbReference type="OrthoDB" id="9802186at2"/>
<keyword evidence="2" id="KW-0902">Two-component regulatory system</keyword>
<dbReference type="EMBL" id="NEVP01000015">
    <property type="protein sequence ID" value="OZI44154.1"/>
    <property type="molecule type" value="Genomic_DNA"/>
</dbReference>
<accession>A0A261T3G5</accession>
<dbReference type="PANTHER" id="PTHR44688:SF16">
    <property type="entry name" value="DNA-BINDING TRANSCRIPTIONAL ACTIVATOR DEVR_DOSR"/>
    <property type="match status" value="1"/>
</dbReference>
<evidence type="ECO:0000313" key="9">
    <source>
        <dbReference type="EMBL" id="OZI44154.1"/>
    </source>
</evidence>
<keyword evidence="3" id="KW-0805">Transcription regulation</keyword>
<evidence type="ECO:0000259" key="8">
    <source>
        <dbReference type="PROSITE" id="PS50110"/>
    </source>
</evidence>
<dbReference type="InterPro" id="IPR016032">
    <property type="entry name" value="Sig_transdc_resp-reg_C-effctor"/>
</dbReference>
<evidence type="ECO:0000256" key="5">
    <source>
        <dbReference type="ARBA" id="ARBA00023163"/>
    </source>
</evidence>
<dbReference type="InterPro" id="IPR001789">
    <property type="entry name" value="Sig_transdc_resp-reg_receiver"/>
</dbReference>
<dbReference type="Pfam" id="PF00072">
    <property type="entry name" value="Response_reg"/>
    <property type="match status" value="1"/>
</dbReference>
<evidence type="ECO:0000256" key="1">
    <source>
        <dbReference type="ARBA" id="ARBA00022553"/>
    </source>
</evidence>
<evidence type="ECO:0000256" key="4">
    <source>
        <dbReference type="ARBA" id="ARBA00023125"/>
    </source>
</evidence>
<dbReference type="RefSeq" id="WP_094804165.1">
    <property type="nucleotide sequence ID" value="NZ_NEVP01000015.1"/>
</dbReference>
<dbReference type="PROSITE" id="PS50043">
    <property type="entry name" value="HTH_LUXR_2"/>
    <property type="match status" value="1"/>
</dbReference>
<sequence length="219" mass="23750">MSLSLPGPGPDADTPLVHVIDDDASVRAALEDLFSSVGMQAETHASVQAFLAAPRPDRPGCLVLDVRMPGQSGLDFHREMDALGIALPVVFVTGHGDVAMSVGAMKRGAVDFLTKPFREQDLLDAIHQAVQRDRQRRVRQHAHDTLRARWSSLSEGEREVMALVVEGLLNKQAADRLGLSEVTVKVRRGNVMRKMEADSLADLVRMAEALKHGPGADHG</sequence>
<dbReference type="Gene3D" id="3.40.50.2300">
    <property type="match status" value="1"/>
</dbReference>
<organism evidence="9 10">
    <name type="scientific">Bordetella genomosp. 5</name>
    <dbReference type="NCBI Taxonomy" id="1395608"/>
    <lineage>
        <taxon>Bacteria</taxon>
        <taxon>Pseudomonadati</taxon>
        <taxon>Pseudomonadota</taxon>
        <taxon>Betaproteobacteria</taxon>
        <taxon>Burkholderiales</taxon>
        <taxon>Alcaligenaceae</taxon>
        <taxon>Bordetella</taxon>
    </lineage>
</organism>
<evidence type="ECO:0000256" key="6">
    <source>
        <dbReference type="PROSITE-ProRule" id="PRU00169"/>
    </source>
</evidence>
<dbReference type="PROSITE" id="PS50110">
    <property type="entry name" value="RESPONSE_REGULATORY"/>
    <property type="match status" value="1"/>
</dbReference>
<dbReference type="PRINTS" id="PR00038">
    <property type="entry name" value="HTHLUXR"/>
</dbReference>
<reference evidence="9 10" key="1">
    <citation type="submission" date="2017-05" db="EMBL/GenBank/DDBJ databases">
        <title>Complete and WGS of Bordetella genogroups.</title>
        <authorList>
            <person name="Spilker T."/>
            <person name="LiPuma J."/>
        </authorList>
    </citation>
    <scope>NUCLEOTIDE SEQUENCE [LARGE SCALE GENOMIC DNA]</scope>
    <source>
        <strain evidence="9 10">AU10456</strain>
    </source>
</reference>
<evidence type="ECO:0000259" key="7">
    <source>
        <dbReference type="PROSITE" id="PS50043"/>
    </source>
</evidence>
<dbReference type="InterPro" id="IPR000792">
    <property type="entry name" value="Tscrpt_reg_LuxR_C"/>
</dbReference>
<dbReference type="SMART" id="SM00448">
    <property type="entry name" value="REC"/>
    <property type="match status" value="1"/>
</dbReference>
<evidence type="ECO:0000256" key="2">
    <source>
        <dbReference type="ARBA" id="ARBA00023012"/>
    </source>
</evidence>
<gene>
    <name evidence="9" type="ORF">CAL25_22705</name>
</gene>
<dbReference type="FunFam" id="3.40.50.2300:FF:000018">
    <property type="entry name" value="DNA-binding transcriptional regulator NtrC"/>
    <property type="match status" value="1"/>
</dbReference>
<comment type="caution">
    <text evidence="9">The sequence shown here is derived from an EMBL/GenBank/DDBJ whole genome shotgun (WGS) entry which is preliminary data.</text>
</comment>
<dbReference type="CDD" id="cd06170">
    <property type="entry name" value="LuxR_C_like"/>
    <property type="match status" value="1"/>
</dbReference>
<dbReference type="Pfam" id="PF00196">
    <property type="entry name" value="GerE"/>
    <property type="match status" value="1"/>
</dbReference>
<keyword evidence="4 9" id="KW-0238">DNA-binding</keyword>
<keyword evidence="1 6" id="KW-0597">Phosphoprotein</keyword>
<dbReference type="GO" id="GO:0006355">
    <property type="term" value="P:regulation of DNA-templated transcription"/>
    <property type="evidence" value="ECO:0007669"/>
    <property type="project" value="InterPro"/>
</dbReference>
<keyword evidence="5" id="KW-0804">Transcription</keyword>
<dbReference type="CDD" id="cd17537">
    <property type="entry name" value="REC_FixJ"/>
    <property type="match status" value="1"/>
</dbReference>
<proteinExistence type="predicted"/>
<keyword evidence="10" id="KW-1185">Reference proteome</keyword>